<dbReference type="SUPFAM" id="SSF63748">
    <property type="entry name" value="Tudor/PWWP/MBT"/>
    <property type="match status" value="2"/>
</dbReference>
<evidence type="ECO:0000256" key="1">
    <source>
        <dbReference type="PROSITE-ProRule" id="PRU00723"/>
    </source>
</evidence>
<evidence type="ECO:0000313" key="5">
    <source>
        <dbReference type="Proteomes" id="UP001497472"/>
    </source>
</evidence>
<dbReference type="InterPro" id="IPR050621">
    <property type="entry name" value="Tudor_domain_containing"/>
</dbReference>
<keyword evidence="1" id="KW-0479">Metal-binding</keyword>
<evidence type="ECO:0000313" key="4">
    <source>
        <dbReference type="EMBL" id="CAK1547037.1"/>
    </source>
</evidence>
<feature type="domain" description="C3H1-type" evidence="2">
    <location>
        <begin position="443"/>
        <end position="473"/>
    </location>
</feature>
<dbReference type="EMBL" id="CAVLEF010000009">
    <property type="protein sequence ID" value="CAK1547037.1"/>
    <property type="molecule type" value="Genomic_DNA"/>
</dbReference>
<gene>
    <name evidence="4" type="ORF">LNINA_LOCUS6537</name>
</gene>
<dbReference type="Proteomes" id="UP001497472">
    <property type="component" value="Unassembled WGS sequence"/>
</dbReference>
<dbReference type="PROSITE" id="PS50304">
    <property type="entry name" value="TUDOR"/>
    <property type="match status" value="1"/>
</dbReference>
<keyword evidence="1" id="KW-0863">Zinc-finger</keyword>
<keyword evidence="1" id="KW-0862">Zinc</keyword>
<protein>
    <recommendedName>
        <fullName evidence="6">Tudor domain-containing protein 1</fullName>
    </recommendedName>
</protein>
<dbReference type="Pfam" id="PF00567">
    <property type="entry name" value="TUDOR"/>
    <property type="match status" value="2"/>
</dbReference>
<evidence type="ECO:0000259" key="3">
    <source>
        <dbReference type="PROSITE" id="PS50304"/>
    </source>
</evidence>
<dbReference type="InterPro" id="IPR000571">
    <property type="entry name" value="Znf_CCCH"/>
</dbReference>
<dbReference type="FunFam" id="2.30.30.140:FF:000018">
    <property type="entry name" value="Serine/threonine-protein kinase 31"/>
    <property type="match status" value="1"/>
</dbReference>
<evidence type="ECO:0000259" key="2">
    <source>
        <dbReference type="PROSITE" id="PS50103"/>
    </source>
</evidence>
<accession>A0AAV1JDK6</accession>
<dbReference type="GO" id="GO:0005737">
    <property type="term" value="C:cytoplasm"/>
    <property type="evidence" value="ECO:0007669"/>
    <property type="project" value="UniProtKB-ARBA"/>
</dbReference>
<comment type="caution">
    <text evidence="4">The sequence shown here is derived from an EMBL/GenBank/DDBJ whole genome shotgun (WGS) entry which is preliminary data.</text>
</comment>
<reference evidence="4 5" key="1">
    <citation type="submission" date="2023-11" db="EMBL/GenBank/DDBJ databases">
        <authorList>
            <person name="Okamura Y."/>
        </authorList>
    </citation>
    <scope>NUCLEOTIDE SEQUENCE [LARGE SCALE GENOMIC DNA]</scope>
</reference>
<dbReference type="SMART" id="SM00333">
    <property type="entry name" value="TUDOR"/>
    <property type="match status" value="2"/>
</dbReference>
<dbReference type="InterPro" id="IPR002999">
    <property type="entry name" value="Tudor"/>
</dbReference>
<name>A0AAV1JDK6_9NEOP</name>
<dbReference type="PANTHER" id="PTHR22948">
    <property type="entry name" value="TUDOR DOMAIN CONTAINING PROTEIN"/>
    <property type="match status" value="1"/>
</dbReference>
<proteinExistence type="predicted"/>
<dbReference type="GO" id="GO:0008270">
    <property type="term" value="F:zinc ion binding"/>
    <property type="evidence" value="ECO:0007669"/>
    <property type="project" value="UniProtKB-KW"/>
</dbReference>
<dbReference type="Gene3D" id="2.40.50.90">
    <property type="match status" value="2"/>
</dbReference>
<organism evidence="4 5">
    <name type="scientific">Leptosia nina</name>
    <dbReference type="NCBI Taxonomy" id="320188"/>
    <lineage>
        <taxon>Eukaryota</taxon>
        <taxon>Metazoa</taxon>
        <taxon>Ecdysozoa</taxon>
        <taxon>Arthropoda</taxon>
        <taxon>Hexapoda</taxon>
        <taxon>Insecta</taxon>
        <taxon>Pterygota</taxon>
        <taxon>Neoptera</taxon>
        <taxon>Endopterygota</taxon>
        <taxon>Lepidoptera</taxon>
        <taxon>Glossata</taxon>
        <taxon>Ditrysia</taxon>
        <taxon>Papilionoidea</taxon>
        <taxon>Pieridae</taxon>
        <taxon>Pierinae</taxon>
        <taxon>Leptosia</taxon>
    </lineage>
</organism>
<dbReference type="PROSITE" id="PS50103">
    <property type="entry name" value="ZF_C3H1"/>
    <property type="match status" value="1"/>
</dbReference>
<feature type="domain" description="Tudor" evidence="3">
    <location>
        <begin position="563"/>
        <end position="623"/>
    </location>
</feature>
<sequence>MIIPMDGYCYKQNVKIIRSFADLATIALHRRNELDSRIKTFLGKCDLSIQNIVKLKCEVQGLMNKLNCEPSDLKQTFLNCAKTIDEYTYLITDFNIAIENLVLGKGSVDLTPVLDTTNKLIPKQVNPVNIIDMLTEPVPSTSNACVNNCQVPKPIKKRIPKEEQLLISFSSSSCSAESVPIITDSTAELTDGVKDISLDPIMEQIKNTNIPAQVMLQVDKQYPGVILYVDGISFWMATGSIDQTFFLLNQMAKHYKDNYVQLSLRHVTAMTYCALFDDECHLYYRALFLKLIDNDTSLAEVFLIDLGETRLVHTCRVQPLAPQFCIHAPLARCYHLAGVEHIDNEDVIKQFEQFMLQYLATDVIITIDDNTSESLGVYVEVVKTREIINDLVVAAGLAVKIDKNSANSSPRKGIPELSENSYDIGQDPEYEDPVLAVTGYHNRDEADICKHYTGGPQKTCFKGARCQKKHIVKHPDGWTLDRVTVPGKVNSLALPSPGTWLRVIVTHVAHFNRFYVHLATNNEDDKAEHPKFGVILPATTLPSLIRDMNSPATKISYKPLELAPAPGELVAALYPPDEQWYRARVTDYDRTIQSVEVFFIDFGNTLWVKEDKIRCLDTRFLVLPAQAMACVLGRVKTINKTVYQINTYLEPARAHLEKLIQDRKFEAYVTSTNYDSITVDLCDETGHSVADALAKTKLVQLYDYVTEEDTTAQQKMVVP</sequence>
<evidence type="ECO:0008006" key="6">
    <source>
        <dbReference type="Google" id="ProtNLM"/>
    </source>
</evidence>
<dbReference type="Gene3D" id="2.30.30.140">
    <property type="match status" value="2"/>
</dbReference>
<dbReference type="PANTHER" id="PTHR22948:SF29">
    <property type="entry name" value="FI02030P-RELATED"/>
    <property type="match status" value="1"/>
</dbReference>
<keyword evidence="5" id="KW-1185">Reference proteome</keyword>
<feature type="zinc finger region" description="C3H1-type" evidence="1">
    <location>
        <begin position="443"/>
        <end position="473"/>
    </location>
</feature>
<dbReference type="InterPro" id="IPR035437">
    <property type="entry name" value="SNase_OB-fold_sf"/>
</dbReference>
<dbReference type="AlphaFoldDB" id="A0AAV1JDK6"/>